<comment type="caution">
    <text evidence="1">The sequence shown here is derived from an EMBL/GenBank/DDBJ whole genome shotgun (WGS) entry which is preliminary data.</text>
</comment>
<accession>A0A8J3R284</accession>
<protein>
    <submittedName>
        <fullName evidence="1">Uncharacterized protein</fullName>
    </submittedName>
</protein>
<evidence type="ECO:0000313" key="1">
    <source>
        <dbReference type="EMBL" id="GIH20429.1"/>
    </source>
</evidence>
<gene>
    <name evidence="1" type="ORF">Raf01_86010</name>
</gene>
<name>A0A8J3R284_9ACTN</name>
<dbReference type="Proteomes" id="UP000642748">
    <property type="component" value="Unassembled WGS sequence"/>
</dbReference>
<dbReference type="AlphaFoldDB" id="A0A8J3R284"/>
<dbReference type="EMBL" id="BONZ01000096">
    <property type="protein sequence ID" value="GIH20429.1"/>
    <property type="molecule type" value="Genomic_DNA"/>
</dbReference>
<evidence type="ECO:0000313" key="2">
    <source>
        <dbReference type="Proteomes" id="UP000642748"/>
    </source>
</evidence>
<keyword evidence="2" id="KW-1185">Reference proteome</keyword>
<organism evidence="1 2">
    <name type="scientific">Rugosimonospora africana</name>
    <dbReference type="NCBI Taxonomy" id="556532"/>
    <lineage>
        <taxon>Bacteria</taxon>
        <taxon>Bacillati</taxon>
        <taxon>Actinomycetota</taxon>
        <taxon>Actinomycetes</taxon>
        <taxon>Micromonosporales</taxon>
        <taxon>Micromonosporaceae</taxon>
        <taxon>Rugosimonospora</taxon>
    </lineage>
</organism>
<sequence length="285" mass="31615">MADSGRGSSDDGRIFFEQVIRDNLNLGRPDQVGLIFGHRIFASRKLRTPGAFRTRIINSGVTPSLHVDFKHSTIKQYHKEGIALRTETTINDPGDFGILKGLTNLPAMRKFGFQANRRLLHVEDLSHDPATGAEAFTTVTAPTNIDGQHAAGLRFGDPRAQALLAVLLIFRLHPHGFTNTDLRNHLAQMLGTDPNSWPPGRATYDLRRLRLHGLIERIPHTHRYRVTEAGLHHAMFLTRFHNRLIHSGEAQLADPQPPAAAPLRAVARAYDTALSQLIQQSGVPA</sequence>
<dbReference type="RefSeq" id="WP_203923854.1">
    <property type="nucleotide sequence ID" value="NZ_BONZ01000096.1"/>
</dbReference>
<reference evidence="1" key="1">
    <citation type="submission" date="2021-01" db="EMBL/GenBank/DDBJ databases">
        <title>Whole genome shotgun sequence of Rugosimonospora africana NBRC 104875.</title>
        <authorList>
            <person name="Komaki H."/>
            <person name="Tamura T."/>
        </authorList>
    </citation>
    <scope>NUCLEOTIDE SEQUENCE</scope>
    <source>
        <strain evidence="1">NBRC 104875</strain>
    </source>
</reference>
<proteinExistence type="predicted"/>